<feature type="region of interest" description="Disordered" evidence="6">
    <location>
        <begin position="156"/>
        <end position="193"/>
    </location>
</feature>
<evidence type="ECO:0000256" key="2">
    <source>
        <dbReference type="ARBA" id="ARBA00023015"/>
    </source>
</evidence>
<dbReference type="InterPro" id="IPR002100">
    <property type="entry name" value="TF_MADSbox"/>
</dbReference>
<name>A0ABM0T0W7_CAMSA</name>
<dbReference type="InterPro" id="IPR033897">
    <property type="entry name" value="SRF-like_MADS-box"/>
</dbReference>
<gene>
    <name evidence="9" type="primary">LOC104704801</name>
</gene>
<evidence type="ECO:0000256" key="5">
    <source>
        <dbReference type="ARBA" id="ARBA00023242"/>
    </source>
</evidence>
<dbReference type="Pfam" id="PF00319">
    <property type="entry name" value="SRF-TF"/>
    <property type="match status" value="1"/>
</dbReference>
<dbReference type="InterPro" id="IPR036879">
    <property type="entry name" value="TF_MADSbox_sf"/>
</dbReference>
<keyword evidence="3" id="KW-0238">DNA-binding</keyword>
<evidence type="ECO:0000313" key="9">
    <source>
        <dbReference type="RefSeq" id="XP_010419134.1"/>
    </source>
</evidence>
<dbReference type="RefSeq" id="XP_010419134.1">
    <property type="nucleotide sequence ID" value="XM_010420832.1"/>
</dbReference>
<comment type="subcellular location">
    <subcellularLocation>
        <location evidence="1">Nucleus</location>
    </subcellularLocation>
</comment>
<reference evidence="8" key="1">
    <citation type="journal article" date="2014" name="Nat. Commun.">
        <title>The emerging biofuel crop Camelina sativa retains a highly undifferentiated hexaploid genome structure.</title>
        <authorList>
            <person name="Kagale S."/>
            <person name="Koh C."/>
            <person name="Nixon J."/>
            <person name="Bollina V."/>
            <person name="Clarke W.E."/>
            <person name="Tuteja R."/>
            <person name="Spillane C."/>
            <person name="Robinson S.J."/>
            <person name="Links M.G."/>
            <person name="Clarke C."/>
            <person name="Higgins E.E."/>
            <person name="Huebert T."/>
            <person name="Sharpe A.G."/>
            <person name="Parkin I.A."/>
        </authorList>
    </citation>
    <scope>NUCLEOTIDE SEQUENCE [LARGE SCALE GENOMIC DNA]</scope>
    <source>
        <strain evidence="8">cv. DH55</strain>
    </source>
</reference>
<proteinExistence type="predicted"/>
<keyword evidence="4" id="KW-0804">Transcription</keyword>
<keyword evidence="5" id="KW-0539">Nucleus</keyword>
<sequence>MKKLAELSTLCDVKMCAVIYSPYNPNPEAWPSREGAEKVISNFMEVPMDGRIKRMSDQEGFLRKRIAKEEAKLQKMHTENQNFEMENIMFGFLKGEIDVHKLGPKDLQDLSSFVDTYIDKLTYRRQNLMENGESSSRLPPSVVADTVAVPVRDYDHMNQNQNKQESIQRQKDGDPMDAADHHQPKSDGLTINAASDGLAINAADVGAPNTTNK</sequence>
<protein>
    <submittedName>
        <fullName evidence="9">MADS-box transcription factor PHERES 2-like</fullName>
    </submittedName>
</protein>
<evidence type="ECO:0000256" key="1">
    <source>
        <dbReference type="ARBA" id="ARBA00004123"/>
    </source>
</evidence>
<evidence type="ECO:0000256" key="4">
    <source>
        <dbReference type="ARBA" id="ARBA00023163"/>
    </source>
</evidence>
<keyword evidence="2" id="KW-0805">Transcription regulation</keyword>
<evidence type="ECO:0000256" key="6">
    <source>
        <dbReference type="SAM" id="MobiDB-lite"/>
    </source>
</evidence>
<evidence type="ECO:0000256" key="3">
    <source>
        <dbReference type="ARBA" id="ARBA00023125"/>
    </source>
</evidence>
<evidence type="ECO:0000259" key="7">
    <source>
        <dbReference type="Pfam" id="PF00319"/>
    </source>
</evidence>
<reference evidence="9" key="2">
    <citation type="submission" date="2025-08" db="UniProtKB">
        <authorList>
            <consortium name="RefSeq"/>
        </authorList>
    </citation>
    <scope>IDENTIFICATION</scope>
    <source>
        <tissue evidence="9">Leaf</tissue>
    </source>
</reference>
<feature type="compositionally biased region" description="Basic and acidic residues" evidence="6">
    <location>
        <begin position="166"/>
        <end position="185"/>
    </location>
</feature>
<dbReference type="SUPFAM" id="SSF55455">
    <property type="entry name" value="SRF-like"/>
    <property type="match status" value="1"/>
</dbReference>
<dbReference type="CDD" id="cd00266">
    <property type="entry name" value="MADS_SRF_like"/>
    <property type="match status" value="1"/>
</dbReference>
<keyword evidence="8" id="KW-1185">Reference proteome</keyword>
<dbReference type="GeneID" id="104704801"/>
<accession>A0ABM0T0W7</accession>
<dbReference type="Gene3D" id="3.40.1810.10">
    <property type="entry name" value="Transcription factor, MADS-box"/>
    <property type="match status" value="1"/>
</dbReference>
<evidence type="ECO:0000313" key="8">
    <source>
        <dbReference type="Proteomes" id="UP000694864"/>
    </source>
</evidence>
<feature type="domain" description="MADS-box" evidence="7">
    <location>
        <begin position="1"/>
        <end position="24"/>
    </location>
</feature>
<dbReference type="Proteomes" id="UP000694864">
    <property type="component" value="Chromosome 7"/>
</dbReference>
<organism evidence="8 9">
    <name type="scientific">Camelina sativa</name>
    <name type="common">False flax</name>
    <name type="synonym">Myagrum sativum</name>
    <dbReference type="NCBI Taxonomy" id="90675"/>
    <lineage>
        <taxon>Eukaryota</taxon>
        <taxon>Viridiplantae</taxon>
        <taxon>Streptophyta</taxon>
        <taxon>Embryophyta</taxon>
        <taxon>Tracheophyta</taxon>
        <taxon>Spermatophyta</taxon>
        <taxon>Magnoliopsida</taxon>
        <taxon>eudicotyledons</taxon>
        <taxon>Gunneridae</taxon>
        <taxon>Pentapetalae</taxon>
        <taxon>rosids</taxon>
        <taxon>malvids</taxon>
        <taxon>Brassicales</taxon>
        <taxon>Brassicaceae</taxon>
        <taxon>Camelineae</taxon>
        <taxon>Camelina</taxon>
    </lineage>
</organism>